<reference evidence="3" key="1">
    <citation type="submission" date="2019-10" db="EMBL/GenBank/DDBJ databases">
        <title>Description of Paenibacillus glebae sp. nov.</title>
        <authorList>
            <person name="Carlier A."/>
            <person name="Qi S."/>
        </authorList>
    </citation>
    <scope>NUCLEOTIDE SEQUENCE</scope>
    <source>
        <strain evidence="3">LMG 31456</strain>
    </source>
</reference>
<evidence type="ECO:0000313" key="4">
    <source>
        <dbReference type="Proteomes" id="UP000641588"/>
    </source>
</evidence>
<keyword evidence="4" id="KW-1185">Reference proteome</keyword>
<comment type="caution">
    <text evidence="3">The sequence shown here is derived from an EMBL/GenBank/DDBJ whole genome shotgun (WGS) entry which is preliminary data.</text>
</comment>
<dbReference type="AlphaFoldDB" id="A0A972K385"/>
<dbReference type="Proteomes" id="UP000641588">
    <property type="component" value="Unassembled WGS sequence"/>
</dbReference>
<sequence>MKPLMKKSLAVLTLSTMMTTGAAYASTDNVQPIKALTPVTIQAAMSTITINLNGESLTENGYQSPNAAEPMLPLRAVAEKLGYTLTWNQETLSVDLNKGPLFTTVKTGEDRYGINKMITTLGTAPDLSDNKMYVPASFVSKVLNESVTVQGNSVSITSVTLTEQQKKVQATGVITAIRTEGKYSSVQIQGIGTEGLVLNVGDETLYQMLDGTKLSLSDLHVGLTVVAEHSLAATLSLPPQTPTSKITVLDPARQADLLGTAGQIEEVRSSEDGKTSILIKGTKLSDSSQSEIVLQLTDETSIINKNGESVEKAQLVKGAQVVGFYGPAMTRSLPPMGKAWKVVVDLKEEQAEAAPQM</sequence>
<proteinExistence type="predicted"/>
<protein>
    <submittedName>
        <fullName evidence="3">Copper amine oxidase N-terminal domain-containing protein</fullName>
    </submittedName>
</protein>
<feature type="chain" id="PRO_5036915280" evidence="1">
    <location>
        <begin position="26"/>
        <end position="357"/>
    </location>
</feature>
<evidence type="ECO:0000313" key="3">
    <source>
        <dbReference type="EMBL" id="NOU94672.1"/>
    </source>
</evidence>
<feature type="signal peptide" evidence="1">
    <location>
        <begin position="1"/>
        <end position="25"/>
    </location>
</feature>
<dbReference type="SUPFAM" id="SSF55383">
    <property type="entry name" value="Copper amine oxidase, domain N"/>
    <property type="match status" value="1"/>
</dbReference>
<dbReference type="EMBL" id="WHOD01000062">
    <property type="protein sequence ID" value="NOU94672.1"/>
    <property type="molecule type" value="Genomic_DNA"/>
</dbReference>
<keyword evidence="1" id="KW-0732">Signal</keyword>
<dbReference type="Gene3D" id="3.30.457.10">
    <property type="entry name" value="Copper amine oxidase-like, N-terminal domain"/>
    <property type="match status" value="1"/>
</dbReference>
<dbReference type="InterPro" id="IPR036582">
    <property type="entry name" value="Mao_N_sf"/>
</dbReference>
<dbReference type="Pfam" id="PF07833">
    <property type="entry name" value="Cu_amine_oxidN1"/>
    <property type="match status" value="1"/>
</dbReference>
<name>A0A972K385_9BACL</name>
<organism evidence="3 4">
    <name type="scientific">Paenibacillus foliorum</name>
    <dbReference type="NCBI Taxonomy" id="2654974"/>
    <lineage>
        <taxon>Bacteria</taxon>
        <taxon>Bacillati</taxon>
        <taxon>Bacillota</taxon>
        <taxon>Bacilli</taxon>
        <taxon>Bacillales</taxon>
        <taxon>Paenibacillaceae</taxon>
        <taxon>Paenibacillus</taxon>
    </lineage>
</organism>
<gene>
    <name evidence="3" type="ORF">GC093_15795</name>
</gene>
<accession>A0A972K385</accession>
<dbReference type="InterPro" id="IPR012854">
    <property type="entry name" value="Cu_amine_oxidase-like_N"/>
</dbReference>
<evidence type="ECO:0000256" key="1">
    <source>
        <dbReference type="SAM" id="SignalP"/>
    </source>
</evidence>
<evidence type="ECO:0000259" key="2">
    <source>
        <dbReference type="Pfam" id="PF07833"/>
    </source>
</evidence>
<feature type="domain" description="Copper amine oxidase-like N-terminal" evidence="2">
    <location>
        <begin position="69"/>
        <end position="156"/>
    </location>
</feature>